<protein>
    <submittedName>
        <fullName evidence="2">Membrane protein</fullName>
    </submittedName>
</protein>
<dbReference type="KEGG" id="vnx:VNE69_02197"/>
<evidence type="ECO:0000256" key="1">
    <source>
        <dbReference type="SAM" id="Phobius"/>
    </source>
</evidence>
<gene>
    <name evidence="2" type="ORF">VNE69_02197</name>
</gene>
<feature type="transmembrane region" description="Helical" evidence="1">
    <location>
        <begin position="214"/>
        <end position="234"/>
    </location>
</feature>
<proteinExistence type="predicted"/>
<dbReference type="GeneID" id="90540487"/>
<keyword evidence="1" id="KW-1133">Transmembrane helix</keyword>
<dbReference type="EMBL" id="CP142727">
    <property type="protein sequence ID" value="WUR02676.1"/>
    <property type="molecule type" value="Genomic_DNA"/>
</dbReference>
<reference evidence="2" key="1">
    <citation type="journal article" date="2024" name="BMC Genomics">
        <title>Functional annotation of a divergent genome using sequence and structure-based similarity.</title>
        <authorList>
            <person name="Svedberg D."/>
            <person name="Winiger R.R."/>
            <person name="Berg A."/>
            <person name="Sharma H."/>
            <person name="Tellgren-Roth C."/>
            <person name="Debrunner-Vossbrinck B.A."/>
            <person name="Vossbrinck C.R."/>
            <person name="Barandun J."/>
        </authorList>
    </citation>
    <scope>NUCLEOTIDE SEQUENCE</scope>
    <source>
        <strain evidence="2">Illinois isolate</strain>
    </source>
</reference>
<sequence length="236" mass="28254">MISFFINDKVYKTQSLDYIDPISMEYYSTIVQETPLLCILVCDNTKYVYKTEDIVEMRYEIFNNTVHVYTLKDPISREEVRDIYYFEPQRTKEESKEEMKCKEVSKAEIDITGDYECEEKSKEYLKLRDDLKRKEEMECKEVSKEISECKMGSIRFSKEDIRFNEANLQKIHPAYSGPPILHFTYLCNEKELFESDEYRKIILKYEYNSELVNYYIGIMCLVTILIIILANKYIPN</sequence>
<keyword evidence="1" id="KW-0472">Membrane</keyword>
<dbReference type="RefSeq" id="XP_065328821.1">
    <property type="nucleotide sequence ID" value="XM_065472749.1"/>
</dbReference>
<keyword evidence="3" id="KW-1185">Reference proteome</keyword>
<dbReference type="AlphaFoldDB" id="A0AAX4J9Q7"/>
<accession>A0AAX4J9Q7</accession>
<evidence type="ECO:0000313" key="3">
    <source>
        <dbReference type="Proteomes" id="UP001334084"/>
    </source>
</evidence>
<organism evidence="2 3">
    <name type="scientific">Vairimorpha necatrix</name>
    <dbReference type="NCBI Taxonomy" id="6039"/>
    <lineage>
        <taxon>Eukaryota</taxon>
        <taxon>Fungi</taxon>
        <taxon>Fungi incertae sedis</taxon>
        <taxon>Microsporidia</taxon>
        <taxon>Nosematidae</taxon>
        <taxon>Vairimorpha</taxon>
    </lineage>
</organism>
<name>A0AAX4J9Q7_9MICR</name>
<keyword evidence="1" id="KW-0812">Transmembrane</keyword>
<dbReference type="Proteomes" id="UP001334084">
    <property type="component" value="Chromosome 2"/>
</dbReference>
<evidence type="ECO:0000313" key="2">
    <source>
        <dbReference type="EMBL" id="WUR02676.1"/>
    </source>
</evidence>